<dbReference type="InterPro" id="IPR026444">
    <property type="entry name" value="Secre_tail"/>
</dbReference>
<dbReference type="NCBIfam" id="TIGR04183">
    <property type="entry name" value="Por_Secre_tail"/>
    <property type="match status" value="1"/>
</dbReference>
<reference evidence="2" key="1">
    <citation type="submission" date="2020-08" db="EMBL/GenBank/DDBJ databases">
        <title>Lewinella bacteria from marine environments.</title>
        <authorList>
            <person name="Zhong Y."/>
        </authorList>
    </citation>
    <scope>NUCLEOTIDE SEQUENCE</scope>
    <source>
        <strain evidence="2">KCTC 42187</strain>
    </source>
</reference>
<dbReference type="InterPro" id="IPR011050">
    <property type="entry name" value="Pectin_lyase_fold/virulence"/>
</dbReference>
<accession>A0A923PNS8</accession>
<feature type="chain" id="PRO_5037894108" evidence="1">
    <location>
        <begin position="29"/>
        <end position="844"/>
    </location>
</feature>
<feature type="signal peptide" evidence="1">
    <location>
        <begin position="1"/>
        <end position="28"/>
    </location>
</feature>
<protein>
    <submittedName>
        <fullName evidence="2">T9SS type A sorting domain-containing protein</fullName>
    </submittedName>
</protein>
<evidence type="ECO:0000313" key="3">
    <source>
        <dbReference type="Proteomes" id="UP000650081"/>
    </source>
</evidence>
<evidence type="ECO:0000256" key="1">
    <source>
        <dbReference type="SAM" id="SignalP"/>
    </source>
</evidence>
<proteinExistence type="predicted"/>
<organism evidence="2 3">
    <name type="scientific">Neolewinella lacunae</name>
    <dbReference type="NCBI Taxonomy" id="1517758"/>
    <lineage>
        <taxon>Bacteria</taxon>
        <taxon>Pseudomonadati</taxon>
        <taxon>Bacteroidota</taxon>
        <taxon>Saprospiria</taxon>
        <taxon>Saprospirales</taxon>
        <taxon>Lewinellaceae</taxon>
        <taxon>Neolewinella</taxon>
    </lineage>
</organism>
<dbReference type="InterPro" id="IPR035953">
    <property type="entry name" value="Dextranase_N-ter"/>
</dbReference>
<dbReference type="EMBL" id="JACSIT010000117">
    <property type="protein sequence ID" value="MBC6995071.1"/>
    <property type="molecule type" value="Genomic_DNA"/>
</dbReference>
<dbReference type="Gene3D" id="2.160.20.10">
    <property type="entry name" value="Single-stranded right-handed beta-helix, Pectin lyase-like"/>
    <property type="match status" value="1"/>
</dbReference>
<evidence type="ECO:0000313" key="2">
    <source>
        <dbReference type="EMBL" id="MBC6995071.1"/>
    </source>
</evidence>
<dbReference type="InterPro" id="IPR012334">
    <property type="entry name" value="Pectin_lyas_fold"/>
</dbReference>
<keyword evidence="3" id="KW-1185">Reference proteome</keyword>
<dbReference type="SUPFAM" id="SSF51126">
    <property type="entry name" value="Pectin lyase-like"/>
    <property type="match status" value="1"/>
</dbReference>
<keyword evidence="1" id="KW-0732">Signal</keyword>
<gene>
    <name evidence="2" type="ORF">H9S92_12905</name>
</gene>
<dbReference type="Gene3D" id="2.60.350.10">
    <property type="entry name" value="Dextranase, N-terminal"/>
    <property type="match status" value="1"/>
</dbReference>
<comment type="caution">
    <text evidence="2">The sequence shown here is derived from an EMBL/GenBank/DDBJ whole genome shotgun (WGS) entry which is preliminary data.</text>
</comment>
<dbReference type="AlphaFoldDB" id="A0A923PNS8"/>
<dbReference type="Proteomes" id="UP000650081">
    <property type="component" value="Unassembled WGS sequence"/>
</dbReference>
<dbReference type="RefSeq" id="WP_187467123.1">
    <property type="nucleotide sequence ID" value="NZ_JACSIT010000117.1"/>
</dbReference>
<name>A0A923PNS8_9BACT</name>
<sequence>MKLISTKRLSPLAAILYSLLLIPFSAGANPITNVTAVPISAACGLSDGSITFLVSDFGSRTNIYYSIDGGENRQFAPTNAPYTFSGLLPGVYPIFAQWGNGDCPTQLGEVTVGENCGGGGGDAVTTFDYPGDRTDDPHEIFSDKFRVWVRQDNGAEEELEVLMTKANTRSLTGMPPALEADMLTRTFSYTHLNFRSDQRSELTFRVERLFGGAIAGASLHPRSYELAHSVNNDASEITFSLQANRKHISVVFNGPGNTTTNEGWVRHMLLISVDPVENNPPAINAPGTVVYAPDLNPALLESAQTIYFPPGYYNLYDFVAKNNGVEEEGFITYNGGIRLRSNQTVYIAGGAYVEGYIFNNGFNDARQRVIGRGIIDGRQYTWHAADDFDRDGANSRFRAIWQPPNGGTLKLQEFRPANPIQLGLNCVVDGIMAFTPPHHGIVSRENALMTNLKLVGWHFNNDGYRPNPGSIVDNIFSRAVDDHFYARGIRVTNSVLWPGPNGSIMTTGWNSLRLGSARMENIDVIHPEWRGGPNDRRTNEGLLMAQNNFNFAPIAQGGSTDQTNYFNNIRFEGSIPRLISLHLGQDPTYNLQTGDPIEGYLGDAVFENITVENQQFPSLMLGRENAVGPAGNYTFEVKNITYRNVEINGQCVTPSNKSNFFIEEFTRDIDYQGCAEDNNCTVRGVRVDTEPTTCGSKNGILVLSVPGFNSRTPLEYSIDGGQTFTAGRGHADAYVLTGLDPGDYQVLVRQASGDCTTNLGTFTVECTNSATTPLRNVLSLKVYPNPVTHVLRAEARLGANFVVINSLGQEVSKGVWSGELNVQALAKGTYVLRIGQQTARFVRQ</sequence>